<dbReference type="PIRSF" id="PIRSF003230">
    <property type="entry name" value="YbgC"/>
    <property type="match status" value="1"/>
</dbReference>
<dbReference type="Gene3D" id="3.10.129.10">
    <property type="entry name" value="Hotdog Thioesterase"/>
    <property type="match status" value="1"/>
</dbReference>
<reference evidence="3 4" key="1">
    <citation type="journal article" date="2015" name="Int. J. Syst. Evol. Microbiol.">
        <title>Carboxylicivirga linearis sp. nov., isolated from a sea cucumber culture pond.</title>
        <authorList>
            <person name="Wang F.Q."/>
            <person name="Zhou Y.X."/>
            <person name="Lin X.Z."/>
            <person name="Chen G.J."/>
            <person name="Du Z.J."/>
        </authorList>
    </citation>
    <scope>NUCLEOTIDE SEQUENCE [LARGE SCALE GENOMIC DNA]</scope>
    <source>
        <strain evidence="3 4">FB218</strain>
    </source>
</reference>
<dbReference type="RefSeq" id="WP_212213657.1">
    <property type="nucleotide sequence ID" value="NZ_JAGUCO010000002.1"/>
</dbReference>
<dbReference type="CDD" id="cd00586">
    <property type="entry name" value="4HBT"/>
    <property type="match status" value="1"/>
</dbReference>
<sequence length="134" mass="15685">MIECTSIIQVRYGETDQMGIVNNANYPSYYEIGRTDWLRKLGMSYSLLEEQGIMMPLVDLYSRYFKPAHFEDTLTIHSVVKEMPTAKIRFDHTIHNQHGELINQGYCQLAFMNADTRKPTRIPVVLKTLMEKFF</sequence>
<comment type="caution">
    <text evidence="3">The sequence shown here is derived from an EMBL/GenBank/DDBJ whole genome shotgun (WGS) entry which is preliminary data.</text>
</comment>
<dbReference type="NCBIfam" id="TIGR00051">
    <property type="entry name" value="YbgC/FadM family acyl-CoA thioesterase"/>
    <property type="match status" value="1"/>
</dbReference>
<protein>
    <submittedName>
        <fullName evidence="3">Acyl-CoA thioesterase</fullName>
    </submittedName>
</protein>
<dbReference type="InterPro" id="IPR050563">
    <property type="entry name" value="4-hydroxybenzoyl-CoA_TE"/>
</dbReference>
<dbReference type="EMBL" id="JAGUCO010000002">
    <property type="protein sequence ID" value="MBS2097359.1"/>
    <property type="molecule type" value="Genomic_DNA"/>
</dbReference>
<keyword evidence="2" id="KW-0378">Hydrolase</keyword>
<comment type="similarity">
    <text evidence="1">Belongs to the 4-hydroxybenzoyl-CoA thioesterase family.</text>
</comment>
<dbReference type="Pfam" id="PF13279">
    <property type="entry name" value="4HBT_2"/>
    <property type="match status" value="1"/>
</dbReference>
<name>A0ABS5JS09_9BACT</name>
<evidence type="ECO:0000313" key="4">
    <source>
        <dbReference type="Proteomes" id="UP000708576"/>
    </source>
</evidence>
<evidence type="ECO:0000256" key="2">
    <source>
        <dbReference type="ARBA" id="ARBA00022801"/>
    </source>
</evidence>
<keyword evidence="4" id="KW-1185">Reference proteome</keyword>
<dbReference type="InterPro" id="IPR006684">
    <property type="entry name" value="YbgC/YbaW"/>
</dbReference>
<accession>A0ABS5JS09</accession>
<evidence type="ECO:0000256" key="1">
    <source>
        <dbReference type="ARBA" id="ARBA00005953"/>
    </source>
</evidence>
<dbReference type="SUPFAM" id="SSF54637">
    <property type="entry name" value="Thioesterase/thiol ester dehydrase-isomerase"/>
    <property type="match status" value="1"/>
</dbReference>
<evidence type="ECO:0000313" key="3">
    <source>
        <dbReference type="EMBL" id="MBS2097359.1"/>
    </source>
</evidence>
<dbReference type="Proteomes" id="UP000708576">
    <property type="component" value="Unassembled WGS sequence"/>
</dbReference>
<dbReference type="InterPro" id="IPR029069">
    <property type="entry name" value="HotDog_dom_sf"/>
</dbReference>
<dbReference type="PANTHER" id="PTHR31793:SF27">
    <property type="entry name" value="NOVEL THIOESTERASE SUPERFAMILY DOMAIN AND SAPOSIN A-TYPE DOMAIN CONTAINING PROTEIN (0610012H03RIK)"/>
    <property type="match status" value="1"/>
</dbReference>
<organism evidence="3 4">
    <name type="scientific">Carboxylicivirga linearis</name>
    <dbReference type="NCBI Taxonomy" id="1628157"/>
    <lineage>
        <taxon>Bacteria</taxon>
        <taxon>Pseudomonadati</taxon>
        <taxon>Bacteroidota</taxon>
        <taxon>Bacteroidia</taxon>
        <taxon>Marinilabiliales</taxon>
        <taxon>Marinilabiliaceae</taxon>
        <taxon>Carboxylicivirga</taxon>
    </lineage>
</organism>
<gene>
    <name evidence="3" type="ORF">KEM10_03650</name>
</gene>
<proteinExistence type="inferred from homology"/>
<dbReference type="PANTHER" id="PTHR31793">
    <property type="entry name" value="4-HYDROXYBENZOYL-COA THIOESTERASE FAMILY MEMBER"/>
    <property type="match status" value="1"/>
</dbReference>